<dbReference type="STRING" id="757424.Hsero_1956"/>
<dbReference type="eggNOG" id="COG2814">
    <property type="taxonomic scope" value="Bacteria"/>
</dbReference>
<evidence type="ECO:0000256" key="6">
    <source>
        <dbReference type="SAM" id="Phobius"/>
    </source>
</evidence>
<dbReference type="Pfam" id="PF07690">
    <property type="entry name" value="MFS_1"/>
    <property type="match status" value="1"/>
</dbReference>
<dbReference type="EMBL" id="CP002039">
    <property type="protein sequence ID" value="ADJ63460.1"/>
    <property type="molecule type" value="Genomic_DNA"/>
</dbReference>
<dbReference type="SUPFAM" id="SSF103473">
    <property type="entry name" value="MFS general substrate transporter"/>
    <property type="match status" value="1"/>
</dbReference>
<evidence type="ECO:0000256" key="1">
    <source>
        <dbReference type="ARBA" id="ARBA00004651"/>
    </source>
</evidence>
<feature type="transmembrane region" description="Helical" evidence="6">
    <location>
        <begin position="283"/>
        <end position="301"/>
    </location>
</feature>
<keyword evidence="4 6" id="KW-1133">Transmembrane helix</keyword>
<feature type="transmembrane region" description="Helical" evidence="6">
    <location>
        <begin position="218"/>
        <end position="241"/>
    </location>
</feature>
<evidence type="ECO:0000313" key="8">
    <source>
        <dbReference type="Proteomes" id="UP000000329"/>
    </source>
</evidence>
<dbReference type="KEGG" id="hse:Hsero_1956"/>
<feature type="transmembrane region" description="Helical" evidence="6">
    <location>
        <begin position="170"/>
        <end position="187"/>
    </location>
</feature>
<reference evidence="7 8" key="1">
    <citation type="submission" date="2010-04" db="EMBL/GenBank/DDBJ databases">
        <title>The genome of Herbaspirillum seropedicae SmR1, an endophytic, nitrogen-fixing, plant-growth promoting beta-Proteobacteria.</title>
        <authorList>
            <person name="Pedrosa F.O."/>
            <person name="Monteiro R.A."/>
            <person name="Wassem R."/>
            <person name="Cruz L.M."/>
            <person name="Ayub R.A."/>
            <person name="Colauto N.B."/>
            <person name="Fernandez M.A."/>
            <person name="Fungaro M.H.P."/>
            <person name="Grisard E.C."/>
            <person name="Hungria M."/>
            <person name="Madeira H.M.F."/>
            <person name="Nodari R.O."/>
            <person name="Osaku C.A."/>
            <person name="Petzl-Erler M.L."/>
            <person name="Terenzi H."/>
            <person name="Vieira L.G.E."/>
            <person name="Almeida M.I.M."/>
            <person name="Alves L.R."/>
            <person name="Arantes O.M.N."/>
            <person name="Balsanelli E."/>
            <person name="Barcellos F.G."/>
            <person name="Baura V.A."/>
            <person name="Binde D.R."/>
            <person name="Campo R.J."/>
            <person name="Chubatsu L.S."/>
            <person name="Chueire L.M.O."/>
            <person name="Ciferri R.R."/>
            <person name="Correa L.C."/>
            <person name="da Conceicao Silva J.L."/>
            <person name="Dabul A.N.G."/>
            <person name="Dambros B.P."/>
            <person name="Faoro H."/>
            <person name="Favetti A."/>
            <person name="Friedermann G."/>
            <person name="Furlaneto M.C."/>
            <person name="Gasques L.S."/>
            <person name="Gimenes C.C.T."/>
            <person name="Gioppo N.M.R."/>
            <person name="Glienke-Blanco C."/>
            <person name="Godoy L.P."/>
            <person name="Guerra M.P."/>
            <person name="Karp S."/>
            <person name="Kava-Cordeiro V."/>
            <person name="Margarido V.P."/>
            <person name="Mathioni S.M."/>
            <person name="Menck-Soares M.A."/>
            <person name="Murace N.K."/>
            <person name="Nicolas M.F."/>
            <person name="Oliveira C.E.C."/>
            <person name="Pagnan N.A.B."/>
            <person name="Pamphile J.A."/>
            <person name="Patussi E.V."/>
            <person name="Pereira L.F.P."/>
            <person name="Pereira-Ferrari L."/>
            <person name="Pinto F.G.S."/>
            <person name="Precoma C."/>
            <person name="Prioli A.J."/>
            <person name="Prioli S.M.A.P."/>
            <person name="Raittz R.T."/>
            <person name="Ramos H.J.O."/>
            <person name="Ribeiro E.M.S.F."/>
            <person name="Rigo L.U."/>
            <person name="Rocha C.L.M.S.C."/>
            <person name="Rocha S.N."/>
            <person name="Santos K."/>
            <person name="Satori D."/>
            <person name="Silva A.G."/>
            <person name="Simao R.C.G."/>
            <person name="Soares M.A.M."/>
            <person name="Souza E.M."/>
            <person name="Steffens M.B.R."/>
            <person name="Steindel M."/>
            <person name="Tadra-Sfeir M.Z."/>
            <person name="Takahashi E.K."/>
            <person name="Torres R.A."/>
            <person name="Valle J.S."/>
            <person name="Vernal J.I."/>
            <person name="Vilas-Boas L.A."/>
            <person name="Watanabe M.A.E."/>
            <person name="Weiss V.A."/>
            <person name="Yates M.A."/>
            <person name="Souza E.M."/>
        </authorList>
    </citation>
    <scope>NUCLEOTIDE SEQUENCE [LARGE SCALE GENOMIC DNA]</scope>
    <source>
        <strain evidence="7 8">SmR1</strain>
    </source>
</reference>
<dbReference type="GO" id="GO:0022857">
    <property type="term" value="F:transmembrane transporter activity"/>
    <property type="evidence" value="ECO:0007669"/>
    <property type="project" value="InterPro"/>
</dbReference>
<proteinExistence type="predicted"/>
<feature type="transmembrane region" description="Helical" evidence="6">
    <location>
        <begin position="372"/>
        <end position="392"/>
    </location>
</feature>
<feature type="transmembrane region" description="Helical" evidence="6">
    <location>
        <begin position="12"/>
        <end position="38"/>
    </location>
</feature>
<sequence>MSASPGRGRGALTRLIVLQFLVSMADWMLIVLLQMLMFELTQSAFQVMLLVLAELAPMLLLGPWAGAVTDRSGLRRVLGGSCVARLALLLLLALPAARSSAAPLLAVAALTAVCNRFFSPAANALLPCLVCPGQLPAANACAMAARMAGMALGAMVGGVLAGVAGNDATILTMGLLMLGCGGLSLSLPERRRLAATQSPAWRWTLVVQCVAAPGRSGWLAIAAGMLVMAALGSIEILAIVYVKQVLHRPAADVGLLFGAYGAGVVLGLVLSSWHRIVARSDDVIRLSLLLMCVAIGLVSQVERLGSAALLVSMAGLAEGMVMSLGLLRLYQTVDPSRLGRATALLDSASGAAFLLAVVVTGLLADTVAADRLIGGLALVLAILSVLLITSGLQGGDVGRAKENVLATKIHENQNDVID</sequence>
<protein>
    <recommendedName>
        <fullName evidence="9">MFS transporter</fullName>
    </recommendedName>
</protein>
<accession>D8ISB6</accession>
<dbReference type="RefSeq" id="WP_013233949.1">
    <property type="nucleotide sequence ID" value="NC_014323.1"/>
</dbReference>
<dbReference type="Gene3D" id="1.20.1250.20">
    <property type="entry name" value="MFS general substrate transporter like domains"/>
    <property type="match status" value="1"/>
</dbReference>
<feature type="transmembrane region" description="Helical" evidence="6">
    <location>
        <begin position="44"/>
        <end position="65"/>
    </location>
</feature>
<feature type="transmembrane region" description="Helical" evidence="6">
    <location>
        <begin position="143"/>
        <end position="164"/>
    </location>
</feature>
<keyword evidence="3 6" id="KW-0812">Transmembrane</keyword>
<dbReference type="Proteomes" id="UP000000329">
    <property type="component" value="Chromosome"/>
</dbReference>
<evidence type="ECO:0000256" key="4">
    <source>
        <dbReference type="ARBA" id="ARBA00022989"/>
    </source>
</evidence>
<name>D8ISB6_HERSS</name>
<dbReference type="AlphaFoldDB" id="D8ISB6"/>
<comment type="subcellular location">
    <subcellularLocation>
        <location evidence="1">Cell membrane</location>
        <topology evidence="1">Multi-pass membrane protein</topology>
    </subcellularLocation>
</comment>
<dbReference type="InterPro" id="IPR011701">
    <property type="entry name" value="MFS"/>
</dbReference>
<gene>
    <name evidence="7" type="ordered locus">Hsero_1956</name>
</gene>
<evidence type="ECO:0000256" key="2">
    <source>
        <dbReference type="ARBA" id="ARBA00022475"/>
    </source>
</evidence>
<dbReference type="OrthoDB" id="9809918at2"/>
<evidence type="ECO:0000313" key="7">
    <source>
        <dbReference type="EMBL" id="ADJ63460.1"/>
    </source>
</evidence>
<feature type="transmembrane region" description="Helical" evidence="6">
    <location>
        <begin position="253"/>
        <end position="271"/>
    </location>
</feature>
<dbReference type="GeneID" id="29391028"/>
<feature type="transmembrane region" description="Helical" evidence="6">
    <location>
        <begin position="307"/>
        <end position="329"/>
    </location>
</feature>
<dbReference type="PANTHER" id="PTHR23513:SF18">
    <property type="entry name" value="INTEGRAL MEMBRANE PROTEIN"/>
    <property type="match status" value="1"/>
</dbReference>
<keyword evidence="5 6" id="KW-0472">Membrane</keyword>
<organism evidence="7 8">
    <name type="scientific">Herbaspirillum seropedicae (strain SmR1)</name>
    <dbReference type="NCBI Taxonomy" id="757424"/>
    <lineage>
        <taxon>Bacteria</taxon>
        <taxon>Pseudomonadati</taxon>
        <taxon>Pseudomonadota</taxon>
        <taxon>Betaproteobacteria</taxon>
        <taxon>Burkholderiales</taxon>
        <taxon>Oxalobacteraceae</taxon>
        <taxon>Herbaspirillum</taxon>
    </lineage>
</organism>
<keyword evidence="2" id="KW-1003">Cell membrane</keyword>
<keyword evidence="8" id="KW-1185">Reference proteome</keyword>
<evidence type="ECO:0000256" key="5">
    <source>
        <dbReference type="ARBA" id="ARBA00023136"/>
    </source>
</evidence>
<dbReference type="PANTHER" id="PTHR23513">
    <property type="entry name" value="INTEGRAL MEMBRANE EFFLUX PROTEIN-RELATED"/>
    <property type="match status" value="1"/>
</dbReference>
<dbReference type="HOGENOM" id="CLU_656849_0_0_4"/>
<evidence type="ECO:0000256" key="3">
    <source>
        <dbReference type="ARBA" id="ARBA00022692"/>
    </source>
</evidence>
<feature type="transmembrane region" description="Helical" evidence="6">
    <location>
        <begin position="341"/>
        <end position="360"/>
    </location>
</feature>
<evidence type="ECO:0008006" key="9">
    <source>
        <dbReference type="Google" id="ProtNLM"/>
    </source>
</evidence>
<dbReference type="InterPro" id="IPR036259">
    <property type="entry name" value="MFS_trans_sf"/>
</dbReference>
<dbReference type="GO" id="GO:0005886">
    <property type="term" value="C:plasma membrane"/>
    <property type="evidence" value="ECO:0007669"/>
    <property type="project" value="UniProtKB-SubCell"/>
</dbReference>